<dbReference type="InterPro" id="IPR036388">
    <property type="entry name" value="WH-like_DNA-bd_sf"/>
</dbReference>
<sequence length="247" mass="26470">MGENEGPADAWAAPGDKGADEDLQPLVHSAQAGDEAAFTVLYRRLQPVLLAYLRGVVGDDAEDVAADAWLVIARDLGRFRGDGPSFRGWTVTVARRRALDLLRRERRRPQGVLLDERVHDLPAERAAEDHALESLGTRQALQLISALPRDQAEAVLLRTVAGMRATDAGEVLGKRPGAVRTAAHRGLRQLAELVSSAAWRERSLERAAVTATGAGRPAGNEADDVEGAERAEGAAGSEERLKVRLGA</sequence>
<dbReference type="PANTHER" id="PTHR43133">
    <property type="entry name" value="RNA POLYMERASE ECF-TYPE SIGMA FACTO"/>
    <property type="match status" value="1"/>
</dbReference>
<dbReference type="PANTHER" id="PTHR43133:SF66">
    <property type="entry name" value="ECF RNA POLYMERASE SIGMA FACTOR SIGK"/>
    <property type="match status" value="1"/>
</dbReference>
<dbReference type="Pfam" id="PF08281">
    <property type="entry name" value="Sigma70_r4_2"/>
    <property type="match status" value="1"/>
</dbReference>
<dbReference type="InterPro" id="IPR013324">
    <property type="entry name" value="RNA_pol_sigma_r3/r4-like"/>
</dbReference>
<reference evidence="8 9" key="1">
    <citation type="journal article" date="2019" name="Int. J. Syst. Evol. Microbiol.">
        <title>The Global Catalogue of Microorganisms (GCM) 10K type strain sequencing project: providing services to taxonomists for standard genome sequencing and annotation.</title>
        <authorList>
            <consortium name="The Broad Institute Genomics Platform"/>
            <consortium name="The Broad Institute Genome Sequencing Center for Infectious Disease"/>
            <person name="Wu L."/>
            <person name="Ma J."/>
        </authorList>
    </citation>
    <scope>NUCLEOTIDE SEQUENCE [LARGE SCALE GENOMIC DNA]</scope>
    <source>
        <strain evidence="8 9">JCM 15481</strain>
    </source>
</reference>
<feature type="domain" description="RNA polymerase sigma factor 70 region 4 type 2" evidence="7">
    <location>
        <begin position="139"/>
        <end position="190"/>
    </location>
</feature>
<protein>
    <submittedName>
        <fullName evidence="8">RNA polymerase sigma factor</fullName>
    </submittedName>
</protein>
<dbReference type="Gene3D" id="1.10.10.10">
    <property type="entry name" value="Winged helix-like DNA-binding domain superfamily/Winged helix DNA-binding domain"/>
    <property type="match status" value="1"/>
</dbReference>
<evidence type="ECO:0000256" key="3">
    <source>
        <dbReference type="ARBA" id="ARBA00023082"/>
    </source>
</evidence>
<dbReference type="SUPFAM" id="SSF88659">
    <property type="entry name" value="Sigma3 and sigma4 domains of RNA polymerase sigma factors"/>
    <property type="match status" value="1"/>
</dbReference>
<dbReference type="RefSeq" id="WP_425582280.1">
    <property type="nucleotide sequence ID" value="NZ_BAAAPF010000016.1"/>
</dbReference>
<dbReference type="InterPro" id="IPR013249">
    <property type="entry name" value="RNA_pol_sigma70_r4_t2"/>
</dbReference>
<accession>A0ABN2XKL9</accession>
<dbReference type="InterPro" id="IPR039425">
    <property type="entry name" value="RNA_pol_sigma-70-like"/>
</dbReference>
<gene>
    <name evidence="8" type="ORF">GCM10009802_11030</name>
</gene>
<evidence type="ECO:0000256" key="5">
    <source>
        <dbReference type="SAM" id="MobiDB-lite"/>
    </source>
</evidence>
<evidence type="ECO:0000256" key="1">
    <source>
        <dbReference type="ARBA" id="ARBA00010641"/>
    </source>
</evidence>
<evidence type="ECO:0000259" key="6">
    <source>
        <dbReference type="Pfam" id="PF04542"/>
    </source>
</evidence>
<dbReference type="Proteomes" id="UP001500443">
    <property type="component" value="Unassembled WGS sequence"/>
</dbReference>
<feature type="region of interest" description="Disordered" evidence="5">
    <location>
        <begin position="212"/>
        <end position="247"/>
    </location>
</feature>
<name>A0ABN2XKL9_9ACTN</name>
<dbReference type="InterPro" id="IPR014284">
    <property type="entry name" value="RNA_pol_sigma-70_dom"/>
</dbReference>
<keyword evidence="3" id="KW-0731">Sigma factor</keyword>
<dbReference type="SUPFAM" id="SSF88946">
    <property type="entry name" value="Sigma2 domain of RNA polymerase sigma factors"/>
    <property type="match status" value="1"/>
</dbReference>
<dbReference type="EMBL" id="BAAAPF010000016">
    <property type="protein sequence ID" value="GAA2112728.1"/>
    <property type="molecule type" value="Genomic_DNA"/>
</dbReference>
<keyword evidence="4" id="KW-0804">Transcription</keyword>
<comment type="similarity">
    <text evidence="1">Belongs to the sigma-70 factor family. ECF subfamily.</text>
</comment>
<feature type="region of interest" description="Disordered" evidence="5">
    <location>
        <begin position="1"/>
        <end position="22"/>
    </location>
</feature>
<dbReference type="NCBIfam" id="TIGR02937">
    <property type="entry name" value="sigma70-ECF"/>
    <property type="match status" value="1"/>
</dbReference>
<evidence type="ECO:0000313" key="8">
    <source>
        <dbReference type="EMBL" id="GAA2112728.1"/>
    </source>
</evidence>
<dbReference type="InterPro" id="IPR013325">
    <property type="entry name" value="RNA_pol_sigma_r2"/>
</dbReference>
<proteinExistence type="inferred from homology"/>
<evidence type="ECO:0000256" key="4">
    <source>
        <dbReference type="ARBA" id="ARBA00023163"/>
    </source>
</evidence>
<dbReference type="InterPro" id="IPR007627">
    <property type="entry name" value="RNA_pol_sigma70_r2"/>
</dbReference>
<evidence type="ECO:0000256" key="2">
    <source>
        <dbReference type="ARBA" id="ARBA00023015"/>
    </source>
</evidence>
<keyword evidence="2" id="KW-0805">Transcription regulation</keyword>
<dbReference type="Pfam" id="PF04542">
    <property type="entry name" value="Sigma70_r2"/>
    <property type="match status" value="1"/>
</dbReference>
<evidence type="ECO:0000259" key="7">
    <source>
        <dbReference type="Pfam" id="PF08281"/>
    </source>
</evidence>
<comment type="caution">
    <text evidence="8">The sequence shown here is derived from an EMBL/GenBank/DDBJ whole genome shotgun (WGS) entry which is preliminary data.</text>
</comment>
<keyword evidence="9" id="KW-1185">Reference proteome</keyword>
<organism evidence="8 9">
    <name type="scientific">Streptomyces synnematoformans</name>
    <dbReference type="NCBI Taxonomy" id="415721"/>
    <lineage>
        <taxon>Bacteria</taxon>
        <taxon>Bacillati</taxon>
        <taxon>Actinomycetota</taxon>
        <taxon>Actinomycetes</taxon>
        <taxon>Kitasatosporales</taxon>
        <taxon>Streptomycetaceae</taxon>
        <taxon>Streptomyces</taxon>
    </lineage>
</organism>
<dbReference type="Gene3D" id="1.10.1740.10">
    <property type="match status" value="1"/>
</dbReference>
<feature type="domain" description="RNA polymerase sigma-70 region 2" evidence="6">
    <location>
        <begin position="41"/>
        <end position="108"/>
    </location>
</feature>
<evidence type="ECO:0000313" key="9">
    <source>
        <dbReference type="Proteomes" id="UP001500443"/>
    </source>
</evidence>
<feature type="compositionally biased region" description="Basic and acidic residues" evidence="5">
    <location>
        <begin position="227"/>
        <end position="247"/>
    </location>
</feature>